<dbReference type="Proteomes" id="UP000324222">
    <property type="component" value="Unassembled WGS sequence"/>
</dbReference>
<accession>A0A5B7DVH5</accession>
<feature type="region of interest" description="Disordered" evidence="1">
    <location>
        <begin position="10"/>
        <end position="45"/>
    </location>
</feature>
<organism evidence="2 3">
    <name type="scientific">Portunus trituberculatus</name>
    <name type="common">Swimming crab</name>
    <name type="synonym">Neptunus trituberculatus</name>
    <dbReference type="NCBI Taxonomy" id="210409"/>
    <lineage>
        <taxon>Eukaryota</taxon>
        <taxon>Metazoa</taxon>
        <taxon>Ecdysozoa</taxon>
        <taxon>Arthropoda</taxon>
        <taxon>Crustacea</taxon>
        <taxon>Multicrustacea</taxon>
        <taxon>Malacostraca</taxon>
        <taxon>Eumalacostraca</taxon>
        <taxon>Eucarida</taxon>
        <taxon>Decapoda</taxon>
        <taxon>Pleocyemata</taxon>
        <taxon>Brachyura</taxon>
        <taxon>Eubrachyura</taxon>
        <taxon>Portunoidea</taxon>
        <taxon>Portunidae</taxon>
        <taxon>Portuninae</taxon>
        <taxon>Portunus</taxon>
    </lineage>
</organism>
<reference evidence="2 3" key="1">
    <citation type="submission" date="2019-05" db="EMBL/GenBank/DDBJ databases">
        <title>Another draft genome of Portunus trituberculatus and its Hox gene families provides insights of decapod evolution.</title>
        <authorList>
            <person name="Jeong J.-H."/>
            <person name="Song I."/>
            <person name="Kim S."/>
            <person name="Choi T."/>
            <person name="Kim D."/>
            <person name="Ryu S."/>
            <person name="Kim W."/>
        </authorList>
    </citation>
    <scope>NUCLEOTIDE SEQUENCE [LARGE SCALE GENOMIC DNA]</scope>
    <source>
        <tissue evidence="2">Muscle</tissue>
    </source>
</reference>
<keyword evidence="3" id="KW-1185">Reference proteome</keyword>
<name>A0A5B7DVH5_PORTR</name>
<dbReference type="AlphaFoldDB" id="A0A5B7DVH5"/>
<evidence type="ECO:0000256" key="1">
    <source>
        <dbReference type="SAM" id="MobiDB-lite"/>
    </source>
</evidence>
<feature type="compositionally biased region" description="Basic and acidic residues" evidence="1">
    <location>
        <begin position="19"/>
        <end position="44"/>
    </location>
</feature>
<gene>
    <name evidence="2" type="ORF">E2C01_018804</name>
</gene>
<evidence type="ECO:0000313" key="3">
    <source>
        <dbReference type="Proteomes" id="UP000324222"/>
    </source>
</evidence>
<protein>
    <submittedName>
        <fullName evidence="2">Uncharacterized protein</fullName>
    </submittedName>
</protein>
<dbReference type="EMBL" id="VSRR010001494">
    <property type="protein sequence ID" value="MPC25682.1"/>
    <property type="molecule type" value="Genomic_DNA"/>
</dbReference>
<proteinExistence type="predicted"/>
<evidence type="ECO:0000313" key="2">
    <source>
        <dbReference type="EMBL" id="MPC25682.1"/>
    </source>
</evidence>
<sequence length="127" mass="13864">MLPGLMHHFKAEAPSGHSPIHDVANEKHHLQDHKDDEDSSRHTADGWTCAAAPLSVLEGSLLEVEDRTKRDVPEPAEPEREARIAFTLWTTTTSTYTITSTSINSSTTFSLSFYCTVNGANDPPACG</sequence>
<comment type="caution">
    <text evidence="2">The sequence shown here is derived from an EMBL/GenBank/DDBJ whole genome shotgun (WGS) entry which is preliminary data.</text>
</comment>